<dbReference type="GO" id="GO:0016787">
    <property type="term" value="F:hydrolase activity"/>
    <property type="evidence" value="ECO:0007669"/>
    <property type="project" value="UniProtKB-KW"/>
</dbReference>
<dbReference type="PROSITE" id="PS00690">
    <property type="entry name" value="DEAH_ATP_HELICASE"/>
    <property type="match status" value="1"/>
</dbReference>
<reference evidence="8 9" key="1">
    <citation type="submission" date="2019-10" db="EMBL/GenBank/DDBJ databases">
        <title>The completed genome of Lactobacillus harbinensis M1.</title>
        <authorList>
            <person name="Zheng Y."/>
        </authorList>
    </citation>
    <scope>NUCLEOTIDE SEQUENCE [LARGE SCALE GENOMIC DNA]</scope>
    <source>
        <strain evidence="8 9">M1</strain>
    </source>
</reference>
<dbReference type="EMBL" id="CP045143">
    <property type="protein sequence ID" value="QFR23410.1"/>
    <property type="molecule type" value="Genomic_DNA"/>
</dbReference>
<dbReference type="GO" id="GO:0005694">
    <property type="term" value="C:chromosome"/>
    <property type="evidence" value="ECO:0007669"/>
    <property type="project" value="TreeGrafter"/>
</dbReference>
<accession>A0A5P8M4J3</accession>
<dbReference type="Gene3D" id="3.40.50.300">
    <property type="entry name" value="P-loop containing nucleotide triphosphate hydrolases"/>
    <property type="match status" value="2"/>
</dbReference>
<dbReference type="InterPro" id="IPR011545">
    <property type="entry name" value="DEAD/DEAH_box_helicase_dom"/>
</dbReference>
<dbReference type="InterPro" id="IPR004589">
    <property type="entry name" value="DNA_helicase_ATP-dep_RecQ"/>
</dbReference>
<feature type="domain" description="Helicase ATP-binding" evidence="6">
    <location>
        <begin position="51"/>
        <end position="218"/>
    </location>
</feature>
<dbReference type="GO" id="GO:0003677">
    <property type="term" value="F:DNA binding"/>
    <property type="evidence" value="ECO:0007669"/>
    <property type="project" value="UniProtKB-KW"/>
</dbReference>
<dbReference type="GO" id="GO:0005524">
    <property type="term" value="F:ATP binding"/>
    <property type="evidence" value="ECO:0007669"/>
    <property type="project" value="UniProtKB-KW"/>
</dbReference>
<dbReference type="SMART" id="SM00490">
    <property type="entry name" value="HELICc"/>
    <property type="match status" value="1"/>
</dbReference>
<sequence length="509" mass="56047">MIRWSISSAAGWRLLRVSGSQEGCALSDDLHAALQQHFGFSEFRPGQEDVIRALLQGRNCLAVLPTGQGKSLTYQLPTLLTKQLTVVVSPLIALMIDQVKHLQEANLGAAVALNSELTWDEQQSVLNRLDKWRYLFAAPETLTRPDVVAALQHHGVGLLVVDEAHCISEWGPDFRPAFLQLGHVLQLLQPQRVLALTATASPRVRRDICRRLGLTAANTTVVSRSVDRPNIWLDTCPVTSEKEKDTLLPKLLAAIPGRVIIYFNRKQRANEVAIALTAQGIAVGRYHSGLERDERRSLQHQFREGFIRVVCATNAFGMGIDQPNVRAVIHMAPPTSLEDYLQAIGRAGRDGAPAAAITLLAPGDIPQLQQDAVRGFPPASLIQAYFHRPAQFAKDETPEIALLKRYRAFADASAVTQLLAATQQTRQTSAAQMVHFYTAPDTICRRQLVLNAFDPEPRQVHHTADCCAVTTPTALLQRLTALAWPADAALRVHRPEPVQSVAARLAQLF</sequence>
<dbReference type="GO" id="GO:0005737">
    <property type="term" value="C:cytoplasm"/>
    <property type="evidence" value="ECO:0007669"/>
    <property type="project" value="TreeGrafter"/>
</dbReference>
<dbReference type="InterPro" id="IPR014001">
    <property type="entry name" value="Helicase_ATP-bd"/>
</dbReference>
<dbReference type="CDD" id="cd17920">
    <property type="entry name" value="DEXHc_RecQ"/>
    <property type="match status" value="1"/>
</dbReference>
<dbReference type="PANTHER" id="PTHR13710">
    <property type="entry name" value="DNA HELICASE RECQ FAMILY MEMBER"/>
    <property type="match status" value="1"/>
</dbReference>
<name>A0A5P8M4J3_9LACO</name>
<protein>
    <submittedName>
        <fullName evidence="8">RecQ family ATP-dependent DNA helicase</fullName>
        <ecNumber evidence="8">3.6.4.12</ecNumber>
    </submittedName>
</protein>
<proteinExistence type="predicted"/>
<keyword evidence="2 8" id="KW-0378">Hydrolase</keyword>
<keyword evidence="3 8" id="KW-0347">Helicase</keyword>
<evidence type="ECO:0000313" key="9">
    <source>
        <dbReference type="Proteomes" id="UP000326779"/>
    </source>
</evidence>
<evidence type="ECO:0000256" key="3">
    <source>
        <dbReference type="ARBA" id="ARBA00022806"/>
    </source>
</evidence>
<dbReference type="Pfam" id="PF00271">
    <property type="entry name" value="Helicase_C"/>
    <property type="match status" value="1"/>
</dbReference>
<evidence type="ECO:0000313" key="8">
    <source>
        <dbReference type="EMBL" id="QFR23410.1"/>
    </source>
</evidence>
<feature type="domain" description="Helicase C-terminal" evidence="7">
    <location>
        <begin position="247"/>
        <end position="400"/>
    </location>
</feature>
<evidence type="ECO:0000256" key="1">
    <source>
        <dbReference type="ARBA" id="ARBA00022741"/>
    </source>
</evidence>
<dbReference type="PROSITE" id="PS51192">
    <property type="entry name" value="HELICASE_ATP_BIND_1"/>
    <property type="match status" value="1"/>
</dbReference>
<evidence type="ECO:0000256" key="2">
    <source>
        <dbReference type="ARBA" id="ARBA00022801"/>
    </source>
</evidence>
<dbReference type="NCBIfam" id="TIGR00614">
    <property type="entry name" value="recQ_fam"/>
    <property type="match status" value="1"/>
</dbReference>
<dbReference type="GO" id="GO:0000724">
    <property type="term" value="P:double-strand break repair via homologous recombination"/>
    <property type="evidence" value="ECO:0007669"/>
    <property type="project" value="TreeGrafter"/>
</dbReference>
<keyword evidence="4" id="KW-0067">ATP-binding</keyword>
<dbReference type="InterPro" id="IPR027417">
    <property type="entry name" value="P-loop_NTPase"/>
</dbReference>
<dbReference type="PROSITE" id="PS51194">
    <property type="entry name" value="HELICASE_CTER"/>
    <property type="match status" value="1"/>
</dbReference>
<keyword evidence="5" id="KW-0238">DNA-binding</keyword>
<dbReference type="Proteomes" id="UP000326779">
    <property type="component" value="Chromosome"/>
</dbReference>
<dbReference type="GO" id="GO:0043138">
    <property type="term" value="F:3'-5' DNA helicase activity"/>
    <property type="evidence" value="ECO:0007669"/>
    <property type="project" value="TreeGrafter"/>
</dbReference>
<dbReference type="KEGG" id="lhb:D1010_08360"/>
<dbReference type="GO" id="GO:0009378">
    <property type="term" value="F:four-way junction helicase activity"/>
    <property type="evidence" value="ECO:0007669"/>
    <property type="project" value="TreeGrafter"/>
</dbReference>
<evidence type="ECO:0000259" key="6">
    <source>
        <dbReference type="PROSITE" id="PS51192"/>
    </source>
</evidence>
<gene>
    <name evidence="8" type="ORF">D1010_08360</name>
</gene>
<dbReference type="InterPro" id="IPR001650">
    <property type="entry name" value="Helicase_C-like"/>
</dbReference>
<keyword evidence="1" id="KW-0547">Nucleotide-binding</keyword>
<evidence type="ECO:0000259" key="7">
    <source>
        <dbReference type="PROSITE" id="PS51194"/>
    </source>
</evidence>
<dbReference type="SUPFAM" id="SSF52540">
    <property type="entry name" value="P-loop containing nucleoside triphosphate hydrolases"/>
    <property type="match status" value="1"/>
</dbReference>
<dbReference type="EC" id="3.6.4.12" evidence="8"/>
<dbReference type="PANTHER" id="PTHR13710:SF108">
    <property type="entry name" value="ATP-DEPENDENT DNA HELICASE Q4"/>
    <property type="match status" value="1"/>
</dbReference>
<evidence type="ECO:0000256" key="5">
    <source>
        <dbReference type="ARBA" id="ARBA00023125"/>
    </source>
</evidence>
<evidence type="ECO:0000256" key="4">
    <source>
        <dbReference type="ARBA" id="ARBA00022840"/>
    </source>
</evidence>
<dbReference type="AlphaFoldDB" id="A0A5P8M4J3"/>
<dbReference type="InterPro" id="IPR002464">
    <property type="entry name" value="DNA/RNA_helicase_DEAH_CS"/>
</dbReference>
<dbReference type="Pfam" id="PF00270">
    <property type="entry name" value="DEAD"/>
    <property type="match status" value="1"/>
</dbReference>
<organism evidence="8 9">
    <name type="scientific">Schleiferilactobacillus harbinensis</name>
    <dbReference type="NCBI Taxonomy" id="304207"/>
    <lineage>
        <taxon>Bacteria</taxon>
        <taxon>Bacillati</taxon>
        <taxon>Bacillota</taxon>
        <taxon>Bacilli</taxon>
        <taxon>Lactobacillales</taxon>
        <taxon>Lactobacillaceae</taxon>
        <taxon>Schleiferilactobacillus</taxon>
    </lineage>
</organism>
<dbReference type="SMART" id="SM00487">
    <property type="entry name" value="DEXDc"/>
    <property type="match status" value="1"/>
</dbReference>